<protein>
    <submittedName>
        <fullName evidence="2">Uncharacterized protein</fullName>
    </submittedName>
</protein>
<feature type="compositionally biased region" description="Polar residues" evidence="1">
    <location>
        <begin position="21"/>
        <end position="36"/>
    </location>
</feature>
<name>A0ABD0KWP5_9CAEN</name>
<feature type="region of interest" description="Disordered" evidence="1">
    <location>
        <begin position="1"/>
        <end position="36"/>
    </location>
</feature>
<proteinExistence type="predicted"/>
<evidence type="ECO:0000313" key="3">
    <source>
        <dbReference type="Proteomes" id="UP001519460"/>
    </source>
</evidence>
<reference evidence="2 3" key="1">
    <citation type="journal article" date="2023" name="Sci. Data">
        <title>Genome assembly of the Korean intertidal mud-creeper Batillaria attramentaria.</title>
        <authorList>
            <person name="Patra A.K."/>
            <person name="Ho P.T."/>
            <person name="Jun S."/>
            <person name="Lee S.J."/>
            <person name="Kim Y."/>
            <person name="Won Y.J."/>
        </authorList>
    </citation>
    <scope>NUCLEOTIDE SEQUENCE [LARGE SCALE GENOMIC DNA]</scope>
    <source>
        <strain evidence="2">Wonlab-2016</strain>
    </source>
</reference>
<gene>
    <name evidence="2" type="ORF">BaRGS_00017193</name>
</gene>
<dbReference type="Proteomes" id="UP001519460">
    <property type="component" value="Unassembled WGS sequence"/>
</dbReference>
<feature type="region of interest" description="Disordered" evidence="1">
    <location>
        <begin position="92"/>
        <end position="124"/>
    </location>
</feature>
<dbReference type="EMBL" id="JACVVK020000113">
    <property type="protein sequence ID" value="KAK7491554.1"/>
    <property type="molecule type" value="Genomic_DNA"/>
</dbReference>
<sequence length="148" mass="16340">MTSAESGRKPDEDTDAGNKINLPSRQVETPPSSTYSVSLSEDVTMLVIGAMEETLSSERADGEPVGTRAVKLSAIAPLRRYQYFTCQKRNKQATAPRHCRRSGTSRLARNSAGPRLSVEDEDEGEQRGLEVPCLVIDLNYIQRTRSLL</sequence>
<evidence type="ECO:0000313" key="2">
    <source>
        <dbReference type="EMBL" id="KAK7491554.1"/>
    </source>
</evidence>
<dbReference type="AlphaFoldDB" id="A0ABD0KWP5"/>
<keyword evidence="3" id="KW-1185">Reference proteome</keyword>
<comment type="caution">
    <text evidence="2">The sequence shown here is derived from an EMBL/GenBank/DDBJ whole genome shotgun (WGS) entry which is preliminary data.</text>
</comment>
<organism evidence="2 3">
    <name type="scientific">Batillaria attramentaria</name>
    <dbReference type="NCBI Taxonomy" id="370345"/>
    <lineage>
        <taxon>Eukaryota</taxon>
        <taxon>Metazoa</taxon>
        <taxon>Spiralia</taxon>
        <taxon>Lophotrochozoa</taxon>
        <taxon>Mollusca</taxon>
        <taxon>Gastropoda</taxon>
        <taxon>Caenogastropoda</taxon>
        <taxon>Sorbeoconcha</taxon>
        <taxon>Cerithioidea</taxon>
        <taxon>Batillariidae</taxon>
        <taxon>Batillaria</taxon>
    </lineage>
</organism>
<evidence type="ECO:0000256" key="1">
    <source>
        <dbReference type="SAM" id="MobiDB-lite"/>
    </source>
</evidence>
<feature type="compositionally biased region" description="Basic and acidic residues" evidence="1">
    <location>
        <begin position="1"/>
        <end position="11"/>
    </location>
</feature>
<accession>A0ABD0KWP5</accession>